<evidence type="ECO:0000256" key="5">
    <source>
        <dbReference type="RuleBase" id="RU362125"/>
    </source>
</evidence>
<evidence type="ECO:0000259" key="8">
    <source>
        <dbReference type="Pfam" id="PF18158"/>
    </source>
</evidence>
<dbReference type="PANTHER" id="PTHR42707:SF3">
    <property type="entry name" value="ACYL-COA DEHYDROGENASE AIDB-RELATED"/>
    <property type="match status" value="1"/>
</dbReference>
<dbReference type="SUPFAM" id="SSF47203">
    <property type="entry name" value="Acyl-CoA dehydrogenase C-terminal domain-like"/>
    <property type="match status" value="1"/>
</dbReference>
<evidence type="ECO:0000313" key="10">
    <source>
        <dbReference type="Proteomes" id="UP000788262"/>
    </source>
</evidence>
<dbReference type="InterPro" id="IPR052904">
    <property type="entry name" value="Acyl-CoA_dehydrogenase-like"/>
</dbReference>
<reference evidence="9 10" key="1">
    <citation type="submission" date="2021-02" db="EMBL/GenBank/DDBJ databases">
        <title>Whole genome sequencing of Streptomyces actuosus VRA1.</title>
        <authorList>
            <person name="Sen G."/>
            <person name="Sen A."/>
        </authorList>
    </citation>
    <scope>NUCLEOTIDE SEQUENCE [LARGE SCALE GENOMIC DNA]</scope>
    <source>
        <strain evidence="9 10">VRA1</strain>
    </source>
</reference>
<dbReference type="PANTHER" id="PTHR42707">
    <property type="entry name" value="ACYL-COA DEHYDROGENASE"/>
    <property type="match status" value="1"/>
</dbReference>
<dbReference type="Gene3D" id="1.20.140.10">
    <property type="entry name" value="Butyryl-CoA Dehydrogenase, subunit A, domain 3"/>
    <property type="match status" value="1"/>
</dbReference>
<dbReference type="InterPro" id="IPR009100">
    <property type="entry name" value="AcylCoA_DH/oxidase_NM_dom_sf"/>
</dbReference>
<feature type="domain" description="Acyl-CoA oxidase/dehydrogenase middle" evidence="7">
    <location>
        <begin position="181"/>
        <end position="280"/>
    </location>
</feature>
<dbReference type="Gene3D" id="6.10.250.600">
    <property type="match status" value="1"/>
</dbReference>
<dbReference type="Pfam" id="PF18158">
    <property type="entry name" value="AidB_N"/>
    <property type="match status" value="1"/>
</dbReference>
<comment type="cofactor">
    <cofactor evidence="1 5">
        <name>FAD</name>
        <dbReference type="ChEBI" id="CHEBI:57692"/>
    </cofactor>
</comment>
<evidence type="ECO:0000256" key="3">
    <source>
        <dbReference type="ARBA" id="ARBA00022630"/>
    </source>
</evidence>
<feature type="domain" description="Acyl-CoA dehydrogenase/oxidase C-terminal" evidence="6">
    <location>
        <begin position="290"/>
        <end position="442"/>
    </location>
</feature>
<sequence length="549" mass="58781">MAGSTHTVDNQPEPLTGYDVFSTDRALVAAVERHLDPDLLGEVREELSALGRSAGSAQLQEWGVQANAFPPRLRTHDRYGRRIDEVEFHPAWHRLLGKGVAAGLTAAWTRPGGHVRRAAGFLVWSQVEAGNGCPLSMTHAAVPALRTDPELAAEWEPRLTSMIYDREPRPAQLKAGVLFGMGMTEKQGGSDVRANTTVAHPLAEAGTYALTGHKWFCSAPMSDAFLVLAQAAPEPGTGGLTCFLVPRVLADGSRNVFLIQRLKDKLGNRSNASAEVEFDGTWARRVGEEGRGVATIMGMVAATRLDCVLGSAGLMRQAVAQAVHHCTYREAFGGRLVDKPLMRNVLADLALESEAATTLALRLAAAYDDGGEHERALLRIAVPAAKYWVTKRCAPVAVEAAECLGGNGYVEESGLPRLVRESPLNSIWEGAGNVQALDVLRVLRREPRSLDAYLVEIGRARGADHRLDAAAKNLLTELGSLEGVEGRARRLAERIALVLQGSLLVRFAPPEVADAFCAARLGGDGGAAFGTLPSTLDLASVVERARPAE</sequence>
<keyword evidence="3 5" id="KW-0285">Flavoprotein</keyword>
<comment type="caution">
    <text evidence="9">The sequence shown here is derived from an EMBL/GenBank/DDBJ whole genome shotgun (WGS) entry which is preliminary data.</text>
</comment>
<dbReference type="InterPro" id="IPR036250">
    <property type="entry name" value="AcylCo_DH-like_C"/>
</dbReference>
<dbReference type="Pfam" id="PF02770">
    <property type="entry name" value="Acyl-CoA_dh_M"/>
    <property type="match status" value="1"/>
</dbReference>
<keyword evidence="4 5" id="KW-0274">FAD</keyword>
<name>A0ABS2W1A1_STRAS</name>
<keyword evidence="5" id="KW-0560">Oxidoreductase</keyword>
<dbReference type="InterPro" id="IPR006089">
    <property type="entry name" value="Acyl-CoA_DH_CS"/>
</dbReference>
<dbReference type="Proteomes" id="UP000788262">
    <property type="component" value="Unassembled WGS sequence"/>
</dbReference>
<dbReference type="RefSeq" id="WP_205387313.1">
    <property type="nucleotide sequence ID" value="NZ_JAFFZS010000067.1"/>
</dbReference>
<organism evidence="9 10">
    <name type="scientific">Streptomyces actuosus</name>
    <dbReference type="NCBI Taxonomy" id="1885"/>
    <lineage>
        <taxon>Bacteria</taxon>
        <taxon>Bacillati</taxon>
        <taxon>Actinomycetota</taxon>
        <taxon>Actinomycetes</taxon>
        <taxon>Kitasatosporales</taxon>
        <taxon>Streptomycetaceae</taxon>
        <taxon>Streptomyces</taxon>
    </lineage>
</organism>
<feature type="domain" description="Adaptive response protein AidB N-terminal" evidence="8">
    <location>
        <begin position="10"/>
        <end position="165"/>
    </location>
</feature>
<dbReference type="Pfam" id="PF00441">
    <property type="entry name" value="Acyl-CoA_dh_1"/>
    <property type="match status" value="1"/>
</dbReference>
<dbReference type="PROSITE" id="PS00073">
    <property type="entry name" value="ACYL_COA_DH_2"/>
    <property type="match status" value="1"/>
</dbReference>
<evidence type="ECO:0000313" key="9">
    <source>
        <dbReference type="EMBL" id="MBN0049195.1"/>
    </source>
</evidence>
<keyword evidence="10" id="KW-1185">Reference proteome</keyword>
<dbReference type="SUPFAM" id="SSF56645">
    <property type="entry name" value="Acyl-CoA dehydrogenase NM domain-like"/>
    <property type="match status" value="1"/>
</dbReference>
<evidence type="ECO:0000256" key="2">
    <source>
        <dbReference type="ARBA" id="ARBA00009347"/>
    </source>
</evidence>
<proteinExistence type="inferred from homology"/>
<accession>A0ABS2W1A1</accession>
<gene>
    <name evidence="9" type="ORF">JS756_35055</name>
</gene>
<dbReference type="EMBL" id="JAFFZS010000067">
    <property type="protein sequence ID" value="MBN0049195.1"/>
    <property type="molecule type" value="Genomic_DNA"/>
</dbReference>
<evidence type="ECO:0000259" key="7">
    <source>
        <dbReference type="Pfam" id="PF02770"/>
    </source>
</evidence>
<comment type="similarity">
    <text evidence="2 5">Belongs to the acyl-CoA dehydrogenase family.</text>
</comment>
<dbReference type="Gene3D" id="2.40.110.20">
    <property type="match status" value="1"/>
</dbReference>
<dbReference type="InterPro" id="IPR041504">
    <property type="entry name" value="AidB_N"/>
</dbReference>
<evidence type="ECO:0000256" key="4">
    <source>
        <dbReference type="ARBA" id="ARBA00022827"/>
    </source>
</evidence>
<evidence type="ECO:0000256" key="1">
    <source>
        <dbReference type="ARBA" id="ARBA00001974"/>
    </source>
</evidence>
<protein>
    <submittedName>
        <fullName evidence="9">Acyl-CoA dehydrogenase family protein</fullName>
    </submittedName>
</protein>
<evidence type="ECO:0000259" key="6">
    <source>
        <dbReference type="Pfam" id="PF00441"/>
    </source>
</evidence>
<dbReference type="InterPro" id="IPR009075">
    <property type="entry name" value="AcylCo_DH/oxidase_C"/>
</dbReference>
<dbReference type="InterPro" id="IPR006091">
    <property type="entry name" value="Acyl-CoA_Oxase/DH_mid-dom"/>
</dbReference>